<dbReference type="EMBL" id="DQ491001">
    <property type="protein sequence ID" value="ABT13649.1"/>
    <property type="molecule type" value="Genomic_DNA"/>
</dbReference>
<evidence type="ECO:0000313" key="1">
    <source>
        <dbReference type="EMBL" id="ABT13649.1"/>
    </source>
</evidence>
<proteinExistence type="predicted"/>
<accession>A7ITH5</accession>
<protein>
    <submittedName>
        <fullName evidence="1">Uncharacterized protein m095R</fullName>
    </submittedName>
</protein>
<sequence>MVLVILWSSDITSFIHSNHSFMVFSTPSLMTTNAALYVSGITRLLFCPGLHSHRMFDSASFFFCLLSM</sequence>
<reference evidence="1 2" key="1">
    <citation type="journal article" date="2007" name="Virology">
        <title>Sequence and annotation of the 314-kb MT325 and the 321-kb FR483 viruses that infect Chlorella Pbi.</title>
        <authorList>
            <person name="Fitzgerald L.A."/>
            <person name="Graves M.V."/>
            <person name="Li X."/>
            <person name="Feldblyum T."/>
            <person name="Hartigan J."/>
            <person name="Van Etten J.L."/>
        </authorList>
    </citation>
    <scope>NUCLEOTIDE SEQUENCE [LARGE SCALE GENOMIC DNA]</scope>
    <source>
        <strain evidence="1 2">MT325</strain>
    </source>
</reference>
<organismHost>
    <name type="scientific">Paramecium bursaria</name>
    <dbReference type="NCBI Taxonomy" id="74790"/>
</organismHost>
<gene>
    <name evidence="1" type="primary">m095R</name>
    <name evidence="1" type="ORF">MT325_m095R</name>
</gene>
<evidence type="ECO:0000313" key="2">
    <source>
        <dbReference type="Proteomes" id="UP000246715"/>
    </source>
</evidence>
<name>A7ITH5_PBCVM</name>
<organism evidence="1 2">
    <name type="scientific">Paramecium bursaria Chlorella virus MT325</name>
    <name type="common">PBCV-MT325</name>
    <dbReference type="NCBI Taxonomy" id="346932"/>
    <lineage>
        <taxon>Viruses</taxon>
        <taxon>Varidnaviria</taxon>
        <taxon>Bamfordvirae</taxon>
        <taxon>Nucleocytoviricota</taxon>
        <taxon>Megaviricetes</taxon>
        <taxon>Algavirales</taxon>
        <taxon>Phycodnaviridae</taxon>
        <taxon>Chlorovirus</taxon>
        <taxon>Chlorovirus conductrix</taxon>
        <taxon>Paramecium bursaria Chlorella virus A1</taxon>
    </lineage>
</organism>
<dbReference type="Proteomes" id="UP000246715">
    <property type="component" value="Segment"/>
</dbReference>